<dbReference type="GO" id="GO:0003678">
    <property type="term" value="F:DNA helicase activity"/>
    <property type="evidence" value="ECO:0007669"/>
    <property type="project" value="UniProtKB-UniRule"/>
</dbReference>
<dbReference type="InterPro" id="IPR011335">
    <property type="entry name" value="Restrct_endonuc-II-like"/>
</dbReference>
<comment type="caution">
    <text evidence="12">The sequence shown here is derived from an EMBL/GenBank/DDBJ whole genome shotgun (WGS) entry which is preliminary data.</text>
</comment>
<reference evidence="12 13" key="1">
    <citation type="submission" date="2018-12" db="EMBL/GenBank/DDBJ databases">
        <title>The Draft Genome Sequence of the Soil Bacterium Pedobacter tournemirensis R1.</title>
        <authorList>
            <person name="He J."/>
        </authorList>
    </citation>
    <scope>NUCLEOTIDE SEQUENCE [LARGE SCALE GENOMIC DNA]</scope>
    <source>
        <strain evidence="12 13">R1</strain>
    </source>
</reference>
<keyword evidence="5 10" id="KW-0347">Helicase</keyword>
<dbReference type="GO" id="GO:0003677">
    <property type="term" value="F:DNA binding"/>
    <property type="evidence" value="ECO:0007669"/>
    <property type="project" value="UniProtKB-UniRule"/>
</dbReference>
<dbReference type="RefSeq" id="WP_128769122.1">
    <property type="nucleotide sequence ID" value="NZ_RXOC01000005.1"/>
</dbReference>
<evidence type="ECO:0000256" key="1">
    <source>
        <dbReference type="ARBA" id="ARBA00022722"/>
    </source>
</evidence>
<keyword evidence="3 10" id="KW-0227">DNA damage</keyword>
<evidence type="ECO:0000313" key="12">
    <source>
        <dbReference type="EMBL" id="RXF70049.1"/>
    </source>
</evidence>
<keyword evidence="1 10" id="KW-0540">Nuclease</keyword>
<evidence type="ECO:0000256" key="10">
    <source>
        <dbReference type="HAMAP-Rule" id="MF_01486"/>
    </source>
</evidence>
<evidence type="ECO:0000256" key="6">
    <source>
        <dbReference type="ARBA" id="ARBA00022839"/>
    </source>
</evidence>
<dbReference type="Pfam" id="PF04257">
    <property type="entry name" value="Exonuc_V_gamma"/>
    <property type="match status" value="1"/>
</dbReference>
<keyword evidence="9 10" id="KW-0234">DNA repair</keyword>
<dbReference type="GO" id="GO:0005524">
    <property type="term" value="F:ATP binding"/>
    <property type="evidence" value="ECO:0007669"/>
    <property type="project" value="UniProtKB-UniRule"/>
</dbReference>
<gene>
    <name evidence="10 12" type="primary">recC</name>
    <name evidence="12" type="ORF">EKH83_09165</name>
</gene>
<comment type="subunit">
    <text evidence="10">Heterotrimer of RecB, RecC and RecD. All subunits contribute to DNA-binding.</text>
</comment>
<evidence type="ECO:0000256" key="3">
    <source>
        <dbReference type="ARBA" id="ARBA00022763"/>
    </source>
</evidence>
<dbReference type="Proteomes" id="UP000290848">
    <property type="component" value="Unassembled WGS sequence"/>
</dbReference>
<keyword evidence="6 10" id="KW-0269">Exonuclease</keyword>
<dbReference type="Pfam" id="PF17946">
    <property type="entry name" value="RecC_C"/>
    <property type="match status" value="1"/>
</dbReference>
<dbReference type="InterPro" id="IPR041500">
    <property type="entry name" value="RecC_C"/>
</dbReference>
<evidence type="ECO:0000259" key="11">
    <source>
        <dbReference type="Pfam" id="PF17946"/>
    </source>
</evidence>
<dbReference type="PIRSF" id="PIRSF000980">
    <property type="entry name" value="RecC"/>
    <property type="match status" value="1"/>
</dbReference>
<evidence type="ECO:0000313" key="13">
    <source>
        <dbReference type="Proteomes" id="UP000290848"/>
    </source>
</evidence>
<dbReference type="InterPro" id="IPR006697">
    <property type="entry name" value="RecC"/>
</dbReference>
<dbReference type="HAMAP" id="MF_01486">
    <property type="entry name" value="RecC"/>
    <property type="match status" value="1"/>
</dbReference>
<evidence type="ECO:0000256" key="5">
    <source>
        <dbReference type="ARBA" id="ARBA00022806"/>
    </source>
</evidence>
<dbReference type="Gene3D" id="3.40.50.10930">
    <property type="match status" value="1"/>
</dbReference>
<name>A0A4Q0MB51_9SPHI</name>
<evidence type="ECO:0000256" key="4">
    <source>
        <dbReference type="ARBA" id="ARBA00022801"/>
    </source>
</evidence>
<dbReference type="SUPFAM" id="SSF52540">
    <property type="entry name" value="P-loop containing nucleoside triphosphate hydrolases"/>
    <property type="match status" value="2"/>
</dbReference>
<organism evidence="12 13">
    <name type="scientific">Arcticibacter tournemirensis</name>
    <dbReference type="NCBI Taxonomy" id="699437"/>
    <lineage>
        <taxon>Bacteria</taxon>
        <taxon>Pseudomonadati</taxon>
        <taxon>Bacteroidota</taxon>
        <taxon>Sphingobacteriia</taxon>
        <taxon>Sphingobacteriales</taxon>
        <taxon>Sphingobacteriaceae</taxon>
        <taxon>Arcticibacter</taxon>
    </lineage>
</organism>
<dbReference type="Gene3D" id="1.10.10.990">
    <property type="match status" value="1"/>
</dbReference>
<dbReference type="GO" id="GO:0008854">
    <property type="term" value="F:exodeoxyribonuclease V activity"/>
    <property type="evidence" value="ECO:0007669"/>
    <property type="project" value="InterPro"/>
</dbReference>
<evidence type="ECO:0000256" key="2">
    <source>
        <dbReference type="ARBA" id="ARBA00022741"/>
    </source>
</evidence>
<comment type="similarity">
    <text evidence="10">Belongs to the RecC family.</text>
</comment>
<protein>
    <recommendedName>
        <fullName evidence="10">RecBCD enzyme subunit RecC</fullName>
    </recommendedName>
    <alternativeName>
        <fullName evidence="10">Exonuclease V subunit RecC</fullName>
        <shortName evidence="10">ExoV subunit RecC</shortName>
    </alternativeName>
    <alternativeName>
        <fullName evidence="10">Helicase/nuclease RecBCD subunit RecC</fullName>
    </alternativeName>
</protein>
<dbReference type="PANTHER" id="PTHR30591:SF1">
    <property type="entry name" value="RECBCD ENZYME SUBUNIT RECC"/>
    <property type="match status" value="1"/>
</dbReference>
<dbReference type="AlphaFoldDB" id="A0A4Q0MB51"/>
<evidence type="ECO:0000256" key="7">
    <source>
        <dbReference type="ARBA" id="ARBA00022840"/>
    </source>
</evidence>
<proteinExistence type="inferred from homology"/>
<evidence type="ECO:0000256" key="9">
    <source>
        <dbReference type="ARBA" id="ARBA00023204"/>
    </source>
</evidence>
<keyword evidence="7 10" id="KW-0067">ATP-binding</keyword>
<keyword evidence="8 10" id="KW-0238">DNA-binding</keyword>
<keyword evidence="2 10" id="KW-0547">Nucleotide-binding</keyword>
<dbReference type="InterPro" id="IPR013986">
    <property type="entry name" value="DExx_box_DNA_helicase_dom_sf"/>
</dbReference>
<dbReference type="GO" id="GO:0000724">
    <property type="term" value="P:double-strand break repair via homologous recombination"/>
    <property type="evidence" value="ECO:0007669"/>
    <property type="project" value="UniProtKB-UniRule"/>
</dbReference>
<sequence length="1064" mass="121825">MALYLQVSNSLSQLAKKLCSDLQAQGNQVFQPYYIVTQTEGMNNWLKLQLADSMGIAANYRFLRPNDIVFKIYQLLGGRYSQSLSPENLSWVFYKLLNDKEFKERFGNIAAYFGEGSDKEVKRLALAEKVADLLDQYQIYRPEMVQEWNRASIADVKDDEWQKFLWIRAKELTKDRLPDRTLMGQFILQALQQGDRIDDLQRGMPAVHIFGLSVITSYHLQLFSELSRHIDFSFHILNPAPSEYWFEDRSEKQMLFLKKKGLVNADEPVPGNPLLTSWGRLIQNTFSLFFQNDALINAYDEVGIEEPGDKTLLQCIQQDIFYNRNNADRRLISPDHIRDGSVTINACYTAAREVEALYNYLVHLIDKHGEVLSARDIVVMVSDIDAYAPYIRAVFNNAPYSFHYTIADESFAANDSLSNALQSVLRMNRQTFKAEEVLQLLDSGYIRKRFAISDLNLIRKAVDRANIRFGMEGDKDDDTIYVSWKYGIERIIYGICMSGDEEFKDEDGTGFYPLELTEGHASAELIRFCHFVQVLMDSVKERERSRSVSEWVGYVESVLYDLVSEPGEDAGEDYDILLKQLENYNALNELITENISYEVFSHNFLQSISSATRSSSFATGGVTFCSLIPMRSIPFRVVALLGLNFDKFPRKENPSNFNLMEREKRKGDRNIKENDKHLFLETILSARDYLYISYIGQSTKDNTVLPPSALVDELVDYIEAGVAAEEHVPIVIRQPLHSFSRKYNLADDRLYNYLNYKQGNGETDVQGERKDPPAFDPEVVSLDALVNFFKNPVKGYYNDVLGIYFNNDEVLLSDTELFELDGLSKWSLKQDLLLLPPEDIEILKDKLVKKGVLPLKNMADIALRDVEAEVSAIRGLFNECTGGMPGRSLQVEVNVGDVLLKGRVNRIFGDRMICISWSRKETKYLLEAYLRYLAVRASGTLVDLYFISAKEGRVFEASAITSADALSRLEELLDLYKQGHKDMLAFFPDFEIEPPKLADLDEAVFQSIAEKKLNSYPFPCTDAYVMREAVNGFYKREGVFEEYKMAAEMLLLPLAEIFPGYYQN</sequence>
<dbReference type="PANTHER" id="PTHR30591">
    <property type="entry name" value="RECBCD ENZYME SUBUNIT RECC"/>
    <property type="match status" value="1"/>
</dbReference>
<evidence type="ECO:0000256" key="8">
    <source>
        <dbReference type="ARBA" id="ARBA00023125"/>
    </source>
</evidence>
<dbReference type="Gene3D" id="1.10.10.160">
    <property type="match status" value="1"/>
</dbReference>
<dbReference type="NCBIfam" id="TIGR01450">
    <property type="entry name" value="recC"/>
    <property type="match status" value="1"/>
</dbReference>
<dbReference type="InterPro" id="IPR027417">
    <property type="entry name" value="P-loop_NTPase"/>
</dbReference>
<dbReference type="SUPFAM" id="SSF52980">
    <property type="entry name" value="Restriction endonuclease-like"/>
    <property type="match status" value="1"/>
</dbReference>
<keyword evidence="4 10" id="KW-0378">Hydrolase</keyword>
<dbReference type="Gene3D" id="3.40.50.300">
    <property type="entry name" value="P-loop containing nucleotide triphosphate hydrolases"/>
    <property type="match status" value="2"/>
</dbReference>
<comment type="miscellaneous">
    <text evidence="10">In the RecBCD complex, RecB has a slow 3'-5' helicase, an exonuclease activity and loads RecA onto ssDNA, RecD has a fast 5'-3' helicase activity, while RecC stimulates the ATPase and processivity of the RecB helicase and contributes to recognition of the Chi site.</text>
</comment>
<dbReference type="GO" id="GO:0009338">
    <property type="term" value="C:exodeoxyribonuclease V complex"/>
    <property type="evidence" value="ECO:0007669"/>
    <property type="project" value="InterPro"/>
</dbReference>
<comment type="function">
    <text evidence="10">A helicase/nuclease that prepares dsDNA breaks (DSB) for recombinational DNA repair. Binds to DSBs and unwinds DNA via a highly rapid and processive ATP-dependent bidirectional helicase activity. Unwinds dsDNA until it encounters a Chi (crossover hotspot instigator) sequence from the 3' direction. Cuts ssDNA a few nucleotides 3' to the Chi site. The properties and activities of the enzyme are changed at Chi. The Chi-altered holoenzyme produces a long 3'-ssDNA overhang and facilitates RecA-binding to the ssDNA for homologous DNA recombination and repair. Holoenzyme degrades any linearized DNA that is unable to undergo homologous recombination. In the holoenzyme this subunit recognizes the wild-type Chi sequence, and when added to isolated RecB increases its ATP-dependent helicase processivity.</text>
</comment>
<dbReference type="EMBL" id="RXOC01000005">
    <property type="protein sequence ID" value="RXF70049.1"/>
    <property type="molecule type" value="Genomic_DNA"/>
</dbReference>
<feature type="domain" description="RecC C-terminal" evidence="11">
    <location>
        <begin position="778"/>
        <end position="989"/>
    </location>
</feature>
<accession>A0A4Q0MB51</accession>